<evidence type="ECO:0000313" key="2">
    <source>
        <dbReference type="Proteomes" id="UP000016491"/>
    </source>
</evidence>
<evidence type="ECO:0000313" key="1">
    <source>
        <dbReference type="EMBL" id="ERI79390.1"/>
    </source>
</evidence>
<proteinExistence type="predicted"/>
<reference evidence="1 2" key="1">
    <citation type="submission" date="2013-07" db="EMBL/GenBank/DDBJ databases">
        <authorList>
            <person name="Weinstock G."/>
            <person name="Sodergren E."/>
            <person name="Wylie T."/>
            <person name="Fulton L."/>
            <person name="Fulton R."/>
            <person name="Fronick C."/>
            <person name="O'Laughlin M."/>
            <person name="Godfrey J."/>
            <person name="Miner T."/>
            <person name="Herter B."/>
            <person name="Appelbaum E."/>
            <person name="Cordes M."/>
            <person name="Lek S."/>
            <person name="Wollam A."/>
            <person name="Pepin K.H."/>
            <person name="Palsikar V.B."/>
            <person name="Mitreva M."/>
            <person name="Wilson R.K."/>
        </authorList>
    </citation>
    <scope>NUCLEOTIDE SEQUENCE [LARGE SCALE GENOMIC DNA]</scope>
    <source>
        <strain evidence="1 2">ATCC 14940</strain>
    </source>
</reference>
<sequence length="81" mass="8778">MADNAMGVFNSPVEQLQILNDAIYKIMVGGQSYKIGTRSLTRADLGTLIAERNRLEAQMEGSGTTLLLGAYAADFGPDNRR</sequence>
<gene>
    <name evidence="1" type="ORF">CLOSYM_00900</name>
</gene>
<accession>A0ABC9U1M0</accession>
<name>A0ABC9U1M0_CLOSY</name>
<dbReference type="AlphaFoldDB" id="A0ABC9U1M0"/>
<comment type="caution">
    <text evidence="1">The sequence shown here is derived from an EMBL/GenBank/DDBJ whole genome shotgun (WGS) entry which is preliminary data.</text>
</comment>
<dbReference type="Proteomes" id="UP000016491">
    <property type="component" value="Unassembled WGS sequence"/>
</dbReference>
<organism evidence="1 2">
    <name type="scientific">[Clostridium] symbiosum ATCC 14940</name>
    <dbReference type="NCBI Taxonomy" id="411472"/>
    <lineage>
        <taxon>Bacteria</taxon>
        <taxon>Bacillati</taxon>
        <taxon>Bacillota</taxon>
        <taxon>Clostridia</taxon>
        <taxon>Lachnospirales</taxon>
        <taxon>Lachnospiraceae</taxon>
        <taxon>Otoolea</taxon>
    </lineage>
</organism>
<dbReference type="EMBL" id="AWSU01000073">
    <property type="protein sequence ID" value="ERI79390.1"/>
    <property type="molecule type" value="Genomic_DNA"/>
</dbReference>
<evidence type="ECO:0008006" key="3">
    <source>
        <dbReference type="Google" id="ProtNLM"/>
    </source>
</evidence>
<dbReference type="RefSeq" id="WP_021641420.1">
    <property type="nucleotide sequence ID" value="NZ_KE992856.1"/>
</dbReference>
<protein>
    <recommendedName>
        <fullName evidence="3">Peptidylprolyl isomerase</fullName>
    </recommendedName>
</protein>